<dbReference type="KEGG" id="tva:4763052"/>
<accession>A2EQA3</accession>
<dbReference type="GO" id="GO:0005737">
    <property type="term" value="C:cytoplasm"/>
    <property type="evidence" value="ECO:0000318"/>
    <property type="project" value="GO_Central"/>
</dbReference>
<keyword evidence="1 2" id="KW-0175">Coiled coil</keyword>
<dbReference type="VEuPathDB" id="TrichDB:TVAGG3_0586810"/>
<evidence type="ECO:0000313" key="5">
    <source>
        <dbReference type="EMBL" id="EAY05186.1"/>
    </source>
</evidence>
<name>A2EQA3_TRIV3</name>
<dbReference type="InterPro" id="IPR051241">
    <property type="entry name" value="DZIP_RILPL"/>
</dbReference>
<feature type="region of interest" description="Disordered" evidence="3">
    <location>
        <begin position="277"/>
        <end position="365"/>
    </location>
</feature>
<feature type="coiled-coil region" evidence="2">
    <location>
        <begin position="183"/>
        <end position="231"/>
    </location>
</feature>
<dbReference type="InParanoid" id="A2EQA3"/>
<dbReference type="OrthoDB" id="421095at2759"/>
<keyword evidence="6" id="KW-1185">Reference proteome</keyword>
<dbReference type="PANTHER" id="PTHR21502">
    <property type="entry name" value="ZINC FINGER PROTEIN DZIP1"/>
    <property type="match status" value="1"/>
</dbReference>
<dbReference type="SMR" id="A2EQA3"/>
<evidence type="ECO:0000313" key="6">
    <source>
        <dbReference type="Proteomes" id="UP000001542"/>
    </source>
</evidence>
<feature type="compositionally biased region" description="Basic and acidic residues" evidence="3">
    <location>
        <begin position="292"/>
        <end position="302"/>
    </location>
</feature>
<organism evidence="5 6">
    <name type="scientific">Trichomonas vaginalis (strain ATCC PRA-98 / G3)</name>
    <dbReference type="NCBI Taxonomy" id="412133"/>
    <lineage>
        <taxon>Eukaryota</taxon>
        <taxon>Metamonada</taxon>
        <taxon>Parabasalia</taxon>
        <taxon>Trichomonadida</taxon>
        <taxon>Trichomonadidae</taxon>
        <taxon>Trichomonas</taxon>
    </lineage>
</organism>
<evidence type="ECO:0000256" key="1">
    <source>
        <dbReference type="ARBA" id="ARBA00023054"/>
    </source>
</evidence>
<protein>
    <recommendedName>
        <fullName evidence="4">Cilium assembly protein DZIP1 N-terminal domain-containing protein</fullName>
    </recommendedName>
</protein>
<evidence type="ECO:0000259" key="4">
    <source>
        <dbReference type="Pfam" id="PF13815"/>
    </source>
</evidence>
<dbReference type="GO" id="GO:0008270">
    <property type="term" value="F:zinc ion binding"/>
    <property type="evidence" value="ECO:0007669"/>
    <property type="project" value="UniProtKB-KW"/>
</dbReference>
<reference evidence="5" key="1">
    <citation type="submission" date="2006-10" db="EMBL/GenBank/DDBJ databases">
        <authorList>
            <person name="Amadeo P."/>
            <person name="Zhao Q."/>
            <person name="Wortman J."/>
            <person name="Fraser-Liggett C."/>
            <person name="Carlton J."/>
        </authorList>
    </citation>
    <scope>NUCLEOTIDE SEQUENCE</scope>
    <source>
        <strain evidence="5">G3</strain>
    </source>
</reference>
<dbReference type="RefSeq" id="XP_001317409.1">
    <property type="nucleotide sequence ID" value="XM_001317374.1"/>
</dbReference>
<dbReference type="InterPro" id="IPR032714">
    <property type="entry name" value="DZIP1_N"/>
</dbReference>
<feature type="compositionally biased region" description="Pro residues" evidence="3">
    <location>
        <begin position="1"/>
        <end position="11"/>
    </location>
</feature>
<dbReference type="VEuPathDB" id="TrichDB:TVAG_058430"/>
<feature type="compositionally biased region" description="Low complexity" evidence="3">
    <location>
        <begin position="279"/>
        <end position="291"/>
    </location>
</feature>
<sequence length="365" mass="40544">MYPTPGAPPPQYGYRPQMGMPPPGMQPPGMNPYGPPPVFQPPMLGRQPPQMNQPQMIPVFNMQMQGGALYQPSNQPPPPQIILTRPNPPKEQYAWAPRTEPMNWGLAESLDVNQMVQKGDLASVEFYMNKFTFANISKDDMKQFGSKGALNAFLILQLACDYLMAQRNMAPPPSTDEPDAKLLEQYNANIAQATKAIEQYKLKVKELQKQVERLKNDRATEKKIILKLKAKCGKLQESMKSRRFNKNNNMATTETEPGALKETLALQQLRKNEKKLGQLDSSEISSSLSEAIDTKDLNRETGEIVDDDSDEAQSSTGEFTGSEYEDEDEGEYGSINDSGAYDDGTGTVRSDDDDDSGGIYSEGEV</sequence>
<dbReference type="EMBL" id="DS113455">
    <property type="protein sequence ID" value="EAY05186.1"/>
    <property type="molecule type" value="Genomic_DNA"/>
</dbReference>
<dbReference type="PANTHER" id="PTHR21502:SF3">
    <property type="entry name" value="CILIUM ASSEMBLY PROTEIN DZIP1L"/>
    <property type="match status" value="1"/>
</dbReference>
<dbReference type="Pfam" id="PF13815">
    <property type="entry name" value="Dzip-like_N"/>
    <property type="match status" value="1"/>
</dbReference>
<evidence type="ECO:0000256" key="3">
    <source>
        <dbReference type="SAM" id="MobiDB-lite"/>
    </source>
</evidence>
<feature type="region of interest" description="Disordered" evidence="3">
    <location>
        <begin position="1"/>
        <end position="27"/>
    </location>
</feature>
<reference evidence="5" key="2">
    <citation type="journal article" date="2007" name="Science">
        <title>Draft genome sequence of the sexually transmitted pathogen Trichomonas vaginalis.</title>
        <authorList>
            <person name="Carlton J.M."/>
            <person name="Hirt R.P."/>
            <person name="Silva J.C."/>
            <person name="Delcher A.L."/>
            <person name="Schatz M."/>
            <person name="Zhao Q."/>
            <person name="Wortman J.R."/>
            <person name="Bidwell S.L."/>
            <person name="Alsmark U.C.M."/>
            <person name="Besteiro S."/>
            <person name="Sicheritz-Ponten T."/>
            <person name="Noel C.J."/>
            <person name="Dacks J.B."/>
            <person name="Foster P.G."/>
            <person name="Simillion C."/>
            <person name="Van de Peer Y."/>
            <person name="Miranda-Saavedra D."/>
            <person name="Barton G.J."/>
            <person name="Westrop G.D."/>
            <person name="Mueller S."/>
            <person name="Dessi D."/>
            <person name="Fiori P.L."/>
            <person name="Ren Q."/>
            <person name="Paulsen I."/>
            <person name="Zhang H."/>
            <person name="Bastida-Corcuera F.D."/>
            <person name="Simoes-Barbosa A."/>
            <person name="Brown M.T."/>
            <person name="Hayes R.D."/>
            <person name="Mukherjee M."/>
            <person name="Okumura C.Y."/>
            <person name="Schneider R."/>
            <person name="Smith A.J."/>
            <person name="Vanacova S."/>
            <person name="Villalvazo M."/>
            <person name="Haas B.J."/>
            <person name="Pertea M."/>
            <person name="Feldblyum T.V."/>
            <person name="Utterback T.R."/>
            <person name="Shu C.L."/>
            <person name="Osoegawa K."/>
            <person name="de Jong P.J."/>
            <person name="Hrdy I."/>
            <person name="Horvathova L."/>
            <person name="Zubacova Z."/>
            <person name="Dolezal P."/>
            <person name="Malik S.B."/>
            <person name="Logsdon J.M. Jr."/>
            <person name="Henze K."/>
            <person name="Gupta A."/>
            <person name="Wang C.C."/>
            <person name="Dunne R.L."/>
            <person name="Upcroft J.A."/>
            <person name="Upcroft P."/>
            <person name="White O."/>
            <person name="Salzberg S.L."/>
            <person name="Tang P."/>
            <person name="Chiu C.-H."/>
            <person name="Lee Y.-S."/>
            <person name="Embley T.M."/>
            <person name="Coombs G.H."/>
            <person name="Mottram J.C."/>
            <person name="Tachezy J."/>
            <person name="Fraser-Liggett C.M."/>
            <person name="Johnson P.J."/>
        </authorList>
    </citation>
    <scope>NUCLEOTIDE SEQUENCE [LARGE SCALE GENOMIC DNA]</scope>
    <source>
        <strain evidence="5">G3</strain>
    </source>
</reference>
<dbReference type="AlphaFoldDB" id="A2EQA3"/>
<feature type="domain" description="Cilium assembly protein DZIP1 N-terminal" evidence="4">
    <location>
        <begin position="93"/>
        <end position="211"/>
    </location>
</feature>
<gene>
    <name evidence="5" type="ORF">TVAG_058430</name>
</gene>
<dbReference type="Proteomes" id="UP000001542">
    <property type="component" value="Unassembled WGS sequence"/>
</dbReference>
<proteinExistence type="predicted"/>
<evidence type="ECO:0000256" key="2">
    <source>
        <dbReference type="SAM" id="Coils"/>
    </source>
</evidence>